<dbReference type="Proteomes" id="UP000241167">
    <property type="component" value="Unassembled WGS sequence"/>
</dbReference>
<name>A0A2P7QE88_9SPHN</name>
<keyword evidence="2" id="KW-1185">Reference proteome</keyword>
<proteinExistence type="predicted"/>
<gene>
    <name evidence="1" type="ORF">C7I55_26670</name>
</gene>
<dbReference type="RefSeq" id="WP_106516107.1">
    <property type="nucleotide sequence ID" value="NZ_PXYI01000015.1"/>
</dbReference>
<dbReference type="AlphaFoldDB" id="A0A2P7QE88"/>
<dbReference type="OrthoDB" id="122670at2"/>
<protein>
    <recommendedName>
        <fullName evidence="3">DUF4160 domain-containing protein</fullName>
    </recommendedName>
</protein>
<evidence type="ECO:0008006" key="3">
    <source>
        <dbReference type="Google" id="ProtNLM"/>
    </source>
</evidence>
<comment type="caution">
    <text evidence="1">The sequence shown here is derived from an EMBL/GenBank/DDBJ whole genome shotgun (WGS) entry which is preliminary data.</text>
</comment>
<reference evidence="1 2" key="1">
    <citation type="submission" date="2018-03" db="EMBL/GenBank/DDBJ databases">
        <title>The draft genome of Sphingosinicella sp. GL-C-18.</title>
        <authorList>
            <person name="Liu L."/>
            <person name="Li L."/>
            <person name="Liang L."/>
            <person name="Zhang X."/>
            <person name="Wang T."/>
        </authorList>
    </citation>
    <scope>NUCLEOTIDE SEQUENCE [LARGE SCALE GENOMIC DNA]</scope>
    <source>
        <strain evidence="1 2">GL-C-18</strain>
    </source>
</reference>
<dbReference type="EMBL" id="PXYI01000015">
    <property type="protein sequence ID" value="PSJ36281.1"/>
    <property type="molecule type" value="Genomic_DNA"/>
</dbReference>
<dbReference type="InterPro" id="IPR025427">
    <property type="entry name" value="DUF4160"/>
</dbReference>
<evidence type="ECO:0000313" key="2">
    <source>
        <dbReference type="Proteomes" id="UP000241167"/>
    </source>
</evidence>
<dbReference type="Pfam" id="PF13711">
    <property type="entry name" value="DUF4160"/>
    <property type="match status" value="1"/>
</dbReference>
<accession>A0A2P7QE88</accession>
<sequence length="103" mass="11929">MLTEEQFARFSGLSIQIYSDEHPPPHFHVRHAGANVSYALDTGCRLPEMKGLEKFDCNISRWWEDHKCELILMWNRLRPSDCPVGPVHVPKECLTNLKEGHDD</sequence>
<organism evidence="1 2">
    <name type="scientific">Allosphingosinicella deserti</name>
    <dbReference type="NCBI Taxonomy" id="2116704"/>
    <lineage>
        <taxon>Bacteria</taxon>
        <taxon>Pseudomonadati</taxon>
        <taxon>Pseudomonadota</taxon>
        <taxon>Alphaproteobacteria</taxon>
        <taxon>Sphingomonadales</taxon>
        <taxon>Sphingomonadaceae</taxon>
        <taxon>Allosphingosinicella</taxon>
    </lineage>
</organism>
<evidence type="ECO:0000313" key="1">
    <source>
        <dbReference type="EMBL" id="PSJ36281.1"/>
    </source>
</evidence>